<dbReference type="RefSeq" id="WP_130419031.1">
    <property type="nucleotide sequence ID" value="NZ_SHKW01000001.1"/>
</dbReference>
<evidence type="ECO:0000256" key="3">
    <source>
        <dbReference type="ARBA" id="ARBA00011738"/>
    </source>
</evidence>
<organism evidence="12 13">
    <name type="scientific">Edaphobacter modestus</name>
    <dbReference type="NCBI Taxonomy" id="388466"/>
    <lineage>
        <taxon>Bacteria</taxon>
        <taxon>Pseudomonadati</taxon>
        <taxon>Acidobacteriota</taxon>
        <taxon>Terriglobia</taxon>
        <taxon>Terriglobales</taxon>
        <taxon>Acidobacteriaceae</taxon>
        <taxon>Edaphobacter</taxon>
    </lineage>
</organism>
<evidence type="ECO:0000256" key="1">
    <source>
        <dbReference type="ARBA" id="ARBA00001933"/>
    </source>
</evidence>
<dbReference type="InterPro" id="IPR004839">
    <property type="entry name" value="Aminotransferase_I/II_large"/>
</dbReference>
<dbReference type="EC" id="2.3.1.47" evidence="10"/>
<dbReference type="GO" id="GO:0008710">
    <property type="term" value="F:8-amino-7-oxononanoate synthase activity"/>
    <property type="evidence" value="ECO:0007669"/>
    <property type="project" value="UniProtKB-UniRule"/>
</dbReference>
<comment type="cofactor">
    <cofactor evidence="1 9 10">
        <name>pyridoxal 5'-phosphate</name>
        <dbReference type="ChEBI" id="CHEBI:597326"/>
    </cofactor>
</comment>
<dbReference type="InterPro" id="IPR050087">
    <property type="entry name" value="AON_synthase_class-II"/>
</dbReference>
<evidence type="ECO:0000256" key="5">
    <source>
        <dbReference type="ARBA" id="ARBA00022756"/>
    </source>
</evidence>
<evidence type="ECO:0000256" key="2">
    <source>
        <dbReference type="ARBA" id="ARBA00004746"/>
    </source>
</evidence>
<dbReference type="InterPro" id="IPR015424">
    <property type="entry name" value="PyrdxlP-dep_Trfase"/>
</dbReference>
<evidence type="ECO:0000256" key="8">
    <source>
        <dbReference type="ARBA" id="ARBA00047715"/>
    </source>
</evidence>
<dbReference type="NCBIfam" id="NF005394">
    <property type="entry name" value="PRK06939.1"/>
    <property type="match status" value="1"/>
</dbReference>
<dbReference type="AlphaFoldDB" id="A0A4Q7YTC2"/>
<evidence type="ECO:0000256" key="4">
    <source>
        <dbReference type="ARBA" id="ARBA00022679"/>
    </source>
</evidence>
<evidence type="ECO:0000256" key="6">
    <source>
        <dbReference type="ARBA" id="ARBA00022898"/>
    </source>
</evidence>
<dbReference type="InterPro" id="IPR010962">
    <property type="entry name" value="AONS_Archaea/Firmicutes"/>
</dbReference>
<dbReference type="GO" id="GO:0030170">
    <property type="term" value="F:pyridoxal phosphate binding"/>
    <property type="evidence" value="ECO:0007669"/>
    <property type="project" value="InterPro"/>
</dbReference>
<keyword evidence="7" id="KW-0012">Acyltransferase</keyword>
<evidence type="ECO:0000256" key="7">
    <source>
        <dbReference type="ARBA" id="ARBA00023315"/>
    </source>
</evidence>
<name>A0A4Q7YTC2_9BACT</name>
<dbReference type="InterPro" id="IPR004723">
    <property type="entry name" value="AONS_Archaea/Proteobacteria"/>
</dbReference>
<dbReference type="Gene3D" id="3.90.1150.10">
    <property type="entry name" value="Aspartate Aminotransferase, domain 1"/>
    <property type="match status" value="1"/>
</dbReference>
<gene>
    <name evidence="12" type="ORF">BDD14_2544</name>
</gene>
<dbReference type="OrthoDB" id="9807157at2"/>
<comment type="subunit">
    <text evidence="3 10">Homodimer.</text>
</comment>
<dbReference type="SUPFAM" id="SSF53383">
    <property type="entry name" value="PLP-dependent transferases"/>
    <property type="match status" value="1"/>
</dbReference>
<evidence type="ECO:0000313" key="13">
    <source>
        <dbReference type="Proteomes" id="UP000292958"/>
    </source>
</evidence>
<proteinExistence type="inferred from homology"/>
<keyword evidence="5" id="KW-0093">Biotin biosynthesis</keyword>
<dbReference type="GO" id="GO:0009102">
    <property type="term" value="P:biotin biosynthetic process"/>
    <property type="evidence" value="ECO:0007669"/>
    <property type="project" value="UniProtKB-UniRule"/>
</dbReference>
<keyword evidence="6 9" id="KW-0663">Pyridoxal phosphate</keyword>
<evidence type="ECO:0000256" key="10">
    <source>
        <dbReference type="RuleBase" id="RU003693"/>
    </source>
</evidence>
<evidence type="ECO:0000313" key="12">
    <source>
        <dbReference type="EMBL" id="RZU41052.1"/>
    </source>
</evidence>
<keyword evidence="4 10" id="KW-0808">Transferase</keyword>
<evidence type="ECO:0000259" key="11">
    <source>
        <dbReference type="Pfam" id="PF00155"/>
    </source>
</evidence>
<keyword evidence="13" id="KW-1185">Reference proteome</keyword>
<dbReference type="InterPro" id="IPR001917">
    <property type="entry name" value="Aminotrans_II_pyridoxalP_BS"/>
</dbReference>
<accession>A0A4Q7YTC2</accession>
<evidence type="ECO:0000256" key="9">
    <source>
        <dbReference type="PIRSR" id="PIRSR604723-51"/>
    </source>
</evidence>
<feature type="domain" description="Aminotransferase class I/classII large" evidence="11">
    <location>
        <begin position="47"/>
        <end position="393"/>
    </location>
</feature>
<dbReference type="CDD" id="cd06454">
    <property type="entry name" value="KBL_like"/>
    <property type="match status" value="1"/>
</dbReference>
<dbReference type="PANTHER" id="PTHR13693">
    <property type="entry name" value="CLASS II AMINOTRANSFERASE/8-AMINO-7-OXONONANOATE SYNTHASE"/>
    <property type="match status" value="1"/>
</dbReference>
<protein>
    <recommendedName>
        <fullName evidence="10">8-amino-7-ketopelargonate synthase</fullName>
        <ecNumber evidence="10">2.3.1.47</ecNumber>
    </recommendedName>
</protein>
<reference evidence="12 13" key="1">
    <citation type="submission" date="2019-02" db="EMBL/GenBank/DDBJ databases">
        <title>Genomic Encyclopedia of Archaeal and Bacterial Type Strains, Phase II (KMG-II): from individual species to whole genera.</title>
        <authorList>
            <person name="Goeker M."/>
        </authorList>
    </citation>
    <scope>NUCLEOTIDE SEQUENCE [LARGE SCALE GENOMIC DNA]</scope>
    <source>
        <strain evidence="12 13">DSM 18101</strain>
    </source>
</reference>
<sequence length="406" mass="44113">MSTGAPIRPQLAYLTEQLNDLKQRGTYFKLRVLDDEQGPVCTYDGKRVINLASNNYLGLCDHPKLREAAIAATEKFGVGSGAVRTIAGTMHIHMELEEKIASFKGVEACVVFQSGFTANAGTVSSILGKEDFIISDELNHASIIDGARLSRAKIKVFRHKDIAHCEELLKEIQHEAGRKLIITDGVFSMDGDIGPVDKLCDLADKYGAMMMVDDAHASGVLGRNGRGSVDHFHCTQRVDVQVGTLSKAIGALGGYVCGSRDLIDYLYHRARPFLFSTSHPPSVAATCIAAFDILESEPERIERLWANTHYFKEQLTAAGFDVGGRTTPASETPITPIIIGDGRKTMEFSRALFDAGLMATGIAFPTVPDGKARIRTIMTSEHSREQIDQALEILTTVARKMGIGAG</sequence>
<dbReference type="NCBIfam" id="TIGR00858">
    <property type="entry name" value="bioF"/>
    <property type="match status" value="1"/>
</dbReference>
<feature type="modified residue" description="N6-(pyridoxal phosphate)lysine" evidence="9">
    <location>
        <position position="247"/>
    </location>
</feature>
<dbReference type="FunFam" id="3.40.640.10:FF:000006">
    <property type="entry name" value="5-aminolevulinate synthase, mitochondrial"/>
    <property type="match status" value="1"/>
</dbReference>
<dbReference type="Proteomes" id="UP000292958">
    <property type="component" value="Unassembled WGS sequence"/>
</dbReference>
<comment type="similarity">
    <text evidence="10">Belongs to the class-II pyridoxal-phosphate-dependent aminotransferase family. BioF subfamily.</text>
</comment>
<comment type="pathway">
    <text evidence="2 10">Cofactor biosynthesis; biotin biosynthesis.</text>
</comment>
<comment type="catalytic activity">
    <reaction evidence="8 10">
        <text>6-carboxyhexanoyl-[ACP] + L-alanine + H(+) = (8S)-8-amino-7-oxononanoate + holo-[ACP] + CO2</text>
        <dbReference type="Rhea" id="RHEA:42288"/>
        <dbReference type="Rhea" id="RHEA-COMP:9685"/>
        <dbReference type="Rhea" id="RHEA-COMP:9955"/>
        <dbReference type="ChEBI" id="CHEBI:15378"/>
        <dbReference type="ChEBI" id="CHEBI:16526"/>
        <dbReference type="ChEBI" id="CHEBI:57972"/>
        <dbReference type="ChEBI" id="CHEBI:64479"/>
        <dbReference type="ChEBI" id="CHEBI:78846"/>
        <dbReference type="ChEBI" id="CHEBI:149468"/>
        <dbReference type="EC" id="2.3.1.47"/>
    </reaction>
</comment>
<keyword evidence="12" id="KW-0436">Ligase</keyword>
<dbReference type="NCBIfam" id="TIGR01825">
    <property type="entry name" value="gly_Cac_T_rel"/>
    <property type="match status" value="1"/>
</dbReference>
<dbReference type="PANTHER" id="PTHR13693:SF3">
    <property type="entry name" value="LD36009P"/>
    <property type="match status" value="1"/>
</dbReference>
<dbReference type="EMBL" id="SHKW01000001">
    <property type="protein sequence ID" value="RZU41052.1"/>
    <property type="molecule type" value="Genomic_DNA"/>
</dbReference>
<dbReference type="UniPathway" id="UPA00078"/>
<dbReference type="InterPro" id="IPR015422">
    <property type="entry name" value="PyrdxlP-dep_Trfase_small"/>
</dbReference>
<comment type="function">
    <text evidence="10">Catalyzes the decarboxylative condensation of pimeloyl-[acyl-carrier protein] and L-alanine to produce 8-amino-7-oxononanoate (AON), [acyl-carrier protein], and carbon dioxide.</text>
</comment>
<dbReference type="InterPro" id="IPR015421">
    <property type="entry name" value="PyrdxlP-dep_Trfase_major"/>
</dbReference>
<dbReference type="PROSITE" id="PS00599">
    <property type="entry name" value="AA_TRANSFER_CLASS_2"/>
    <property type="match status" value="1"/>
</dbReference>
<dbReference type="GO" id="GO:0016874">
    <property type="term" value="F:ligase activity"/>
    <property type="evidence" value="ECO:0007669"/>
    <property type="project" value="UniProtKB-KW"/>
</dbReference>
<dbReference type="Pfam" id="PF00155">
    <property type="entry name" value="Aminotran_1_2"/>
    <property type="match status" value="1"/>
</dbReference>
<comment type="caution">
    <text evidence="12">The sequence shown here is derived from an EMBL/GenBank/DDBJ whole genome shotgun (WGS) entry which is preliminary data.</text>
</comment>
<dbReference type="Gene3D" id="3.40.640.10">
    <property type="entry name" value="Type I PLP-dependent aspartate aminotransferase-like (Major domain)"/>
    <property type="match status" value="1"/>
</dbReference>